<dbReference type="RefSeq" id="WP_133157483.1">
    <property type="nucleotide sequence ID" value="NZ_CP037867.1"/>
</dbReference>
<keyword evidence="1" id="KW-0472">Membrane</keyword>
<accession>A0A4P6X0N9</accession>
<keyword evidence="1" id="KW-1133">Transmembrane helix</keyword>
<dbReference type="KEGG" id="hpse:HPF_18485"/>
<evidence type="ECO:0000313" key="2">
    <source>
        <dbReference type="EMBL" id="QBM29687.1"/>
    </source>
</evidence>
<organism evidence="2 3">
    <name type="scientific">Hydrogenophaga pseudoflava</name>
    <name type="common">Pseudomonas carboxydoflava</name>
    <dbReference type="NCBI Taxonomy" id="47421"/>
    <lineage>
        <taxon>Bacteria</taxon>
        <taxon>Pseudomonadati</taxon>
        <taxon>Pseudomonadota</taxon>
        <taxon>Betaproteobacteria</taxon>
        <taxon>Burkholderiales</taxon>
        <taxon>Comamonadaceae</taxon>
        <taxon>Hydrogenophaga</taxon>
    </lineage>
</organism>
<dbReference type="EMBL" id="CP037867">
    <property type="protein sequence ID" value="QBM29687.1"/>
    <property type="molecule type" value="Genomic_DNA"/>
</dbReference>
<keyword evidence="3" id="KW-1185">Reference proteome</keyword>
<dbReference type="Proteomes" id="UP000293912">
    <property type="component" value="Chromosome"/>
</dbReference>
<sequence length="128" mass="13556">MNKDQDNPDTFVMDEQSEWQSTQVDDVFLPSVQVLIRWSDVEAAVESGAVVPSEAHGLWAAWAAPGSPLRRGGAAVDPSYLPTQVEDTVADDLPDELPPAHQGGGMKQVVMLLVGALAGAALMFVLGT</sequence>
<gene>
    <name evidence="2" type="ORF">HPF_18485</name>
</gene>
<protein>
    <submittedName>
        <fullName evidence="2">Uncharacterized protein</fullName>
    </submittedName>
</protein>
<name>A0A4P6X0N9_HYDPS</name>
<evidence type="ECO:0000256" key="1">
    <source>
        <dbReference type="SAM" id="Phobius"/>
    </source>
</evidence>
<evidence type="ECO:0000313" key="3">
    <source>
        <dbReference type="Proteomes" id="UP000293912"/>
    </source>
</evidence>
<proteinExistence type="predicted"/>
<keyword evidence="1" id="KW-0812">Transmembrane</keyword>
<dbReference type="AlphaFoldDB" id="A0A4P6X0N9"/>
<feature type="transmembrane region" description="Helical" evidence="1">
    <location>
        <begin position="109"/>
        <end position="127"/>
    </location>
</feature>
<reference evidence="2 3" key="1">
    <citation type="submission" date="2019-03" db="EMBL/GenBank/DDBJ databases">
        <authorList>
            <person name="Sebastian G."/>
            <person name="Baumann P."/>
            <person name="Ruckert C."/>
            <person name="Kalinowski J."/>
            <person name="Nebel B."/>
            <person name="Takors R."/>
            <person name="Blombach B."/>
        </authorList>
    </citation>
    <scope>NUCLEOTIDE SEQUENCE [LARGE SCALE GENOMIC DNA]</scope>
    <source>
        <strain evidence="2 3">DSM 1084</strain>
    </source>
</reference>